<accession>A0A502D5D5</accession>
<evidence type="ECO:0000256" key="1">
    <source>
        <dbReference type="ARBA" id="ARBA00023125"/>
    </source>
</evidence>
<dbReference type="SUPFAM" id="SSF46689">
    <property type="entry name" value="Homeodomain-like"/>
    <property type="match status" value="1"/>
</dbReference>
<dbReference type="PANTHER" id="PTHR30055:SF146">
    <property type="entry name" value="HTH-TYPE TRANSCRIPTIONAL DUAL REGULATOR CECR"/>
    <property type="match status" value="1"/>
</dbReference>
<dbReference type="PROSITE" id="PS50977">
    <property type="entry name" value="HTH_TETR_2"/>
    <property type="match status" value="1"/>
</dbReference>
<evidence type="ECO:0000313" key="5">
    <source>
        <dbReference type="EMBL" id="TPG19231.1"/>
    </source>
</evidence>
<dbReference type="GO" id="GO:0003700">
    <property type="term" value="F:DNA-binding transcription factor activity"/>
    <property type="evidence" value="ECO:0007669"/>
    <property type="project" value="TreeGrafter"/>
</dbReference>
<dbReference type="PROSITE" id="PS01081">
    <property type="entry name" value="HTH_TETR_1"/>
    <property type="match status" value="1"/>
</dbReference>
<dbReference type="PRINTS" id="PR00455">
    <property type="entry name" value="HTHTETR"/>
</dbReference>
<feature type="region of interest" description="Disordered" evidence="3">
    <location>
        <begin position="1"/>
        <end position="26"/>
    </location>
</feature>
<dbReference type="InterPro" id="IPR001647">
    <property type="entry name" value="HTH_TetR"/>
</dbReference>
<dbReference type="EMBL" id="RCZM01000001">
    <property type="protein sequence ID" value="TPG19231.1"/>
    <property type="molecule type" value="Genomic_DNA"/>
</dbReference>
<gene>
    <name evidence="5" type="ORF">EAH86_01620</name>
</gene>
<feature type="DNA-binding region" description="H-T-H motif" evidence="2">
    <location>
        <begin position="47"/>
        <end position="66"/>
    </location>
</feature>
<organism evidence="5 6">
    <name type="scientific">Pedococcus bigeumensis</name>
    <dbReference type="NCBI Taxonomy" id="433644"/>
    <lineage>
        <taxon>Bacteria</taxon>
        <taxon>Bacillati</taxon>
        <taxon>Actinomycetota</taxon>
        <taxon>Actinomycetes</taxon>
        <taxon>Micrococcales</taxon>
        <taxon>Intrasporangiaceae</taxon>
        <taxon>Pedococcus</taxon>
    </lineage>
</organism>
<dbReference type="InterPro" id="IPR050109">
    <property type="entry name" value="HTH-type_TetR-like_transc_reg"/>
</dbReference>
<dbReference type="OrthoDB" id="116659at2"/>
<dbReference type="InterPro" id="IPR009057">
    <property type="entry name" value="Homeodomain-like_sf"/>
</dbReference>
<dbReference type="Gene3D" id="1.10.357.10">
    <property type="entry name" value="Tetracycline Repressor, domain 2"/>
    <property type="match status" value="1"/>
</dbReference>
<dbReference type="InterPro" id="IPR036271">
    <property type="entry name" value="Tet_transcr_reg_TetR-rel_C_sf"/>
</dbReference>
<comment type="caution">
    <text evidence="5">The sequence shown here is derived from an EMBL/GenBank/DDBJ whole genome shotgun (WGS) entry which is preliminary data.</text>
</comment>
<dbReference type="Proteomes" id="UP000317722">
    <property type="component" value="Unassembled WGS sequence"/>
</dbReference>
<feature type="compositionally biased region" description="Polar residues" evidence="3">
    <location>
        <begin position="1"/>
        <end position="11"/>
    </location>
</feature>
<proteinExistence type="predicted"/>
<dbReference type="PANTHER" id="PTHR30055">
    <property type="entry name" value="HTH-TYPE TRANSCRIPTIONAL REGULATOR RUTR"/>
    <property type="match status" value="1"/>
</dbReference>
<dbReference type="InterPro" id="IPR041673">
    <property type="entry name" value="TetR_C_23"/>
</dbReference>
<feature type="compositionally biased region" description="Basic and acidic residues" evidence="3">
    <location>
        <begin position="16"/>
        <end position="25"/>
    </location>
</feature>
<evidence type="ECO:0000313" key="6">
    <source>
        <dbReference type="Proteomes" id="UP000317722"/>
    </source>
</evidence>
<dbReference type="GO" id="GO:0000976">
    <property type="term" value="F:transcription cis-regulatory region binding"/>
    <property type="evidence" value="ECO:0007669"/>
    <property type="project" value="TreeGrafter"/>
</dbReference>
<evidence type="ECO:0000256" key="3">
    <source>
        <dbReference type="SAM" id="MobiDB-lite"/>
    </source>
</evidence>
<protein>
    <submittedName>
        <fullName evidence="5">TetR/AcrR family transcriptional regulator</fullName>
    </submittedName>
</protein>
<evidence type="ECO:0000259" key="4">
    <source>
        <dbReference type="PROSITE" id="PS50977"/>
    </source>
</evidence>
<dbReference type="AlphaFoldDB" id="A0A502D5D5"/>
<reference evidence="5 6" key="1">
    <citation type="journal article" date="2019" name="Environ. Microbiol.">
        <title>Species interactions and distinct microbial communities in high Arctic permafrost affected cryosols are associated with the CH4 and CO2 gas fluxes.</title>
        <authorList>
            <person name="Altshuler I."/>
            <person name="Hamel J."/>
            <person name="Turney S."/>
            <person name="Magnuson E."/>
            <person name="Levesque R."/>
            <person name="Greer C."/>
            <person name="Whyte L.G."/>
        </authorList>
    </citation>
    <scope>NUCLEOTIDE SEQUENCE [LARGE SCALE GENOMIC DNA]</scope>
    <source>
        <strain evidence="5 6">S9.3A</strain>
    </source>
</reference>
<sequence length="236" mass="25924">MVTLTTVTDSANRADPASRSDRGEQTRTAIAAAAQELFLERGYDKTTMRAVADRAGVSIGNAYYYFASKEHLVQAFYDQIQVAHAAAAEQSLASSDKFGDRLRSVLTTWVDVAEPFHGFAGKFFKIAAEPTSPLSPFSSESRGARETSIGLFRQVVDGSDLKVPAAIRAELPELLWLLQMGVVLFWVHDSSTDQKRTRALVRQVVPLVDKLVRLSRLPGMRGVVGDVVELIRSVRP</sequence>
<dbReference type="SUPFAM" id="SSF48498">
    <property type="entry name" value="Tetracyclin repressor-like, C-terminal domain"/>
    <property type="match status" value="1"/>
</dbReference>
<evidence type="ECO:0000256" key="2">
    <source>
        <dbReference type="PROSITE-ProRule" id="PRU00335"/>
    </source>
</evidence>
<keyword evidence="6" id="KW-1185">Reference proteome</keyword>
<name>A0A502D5D5_9MICO</name>
<feature type="domain" description="HTH tetR-type" evidence="4">
    <location>
        <begin position="24"/>
        <end position="84"/>
    </location>
</feature>
<dbReference type="InterPro" id="IPR023772">
    <property type="entry name" value="DNA-bd_HTH_TetR-type_CS"/>
</dbReference>
<keyword evidence="1 2" id="KW-0238">DNA-binding</keyword>
<dbReference type="Pfam" id="PF00440">
    <property type="entry name" value="TetR_N"/>
    <property type="match status" value="1"/>
</dbReference>
<dbReference type="Pfam" id="PF17931">
    <property type="entry name" value="TetR_C_23"/>
    <property type="match status" value="1"/>
</dbReference>